<comment type="caution">
    <text evidence="2">The sequence shown here is derived from an EMBL/GenBank/DDBJ whole genome shotgun (WGS) entry which is preliminary data.</text>
</comment>
<feature type="region of interest" description="Disordered" evidence="1">
    <location>
        <begin position="1"/>
        <end position="31"/>
    </location>
</feature>
<keyword evidence="2" id="KW-0548">Nucleotidyltransferase</keyword>
<proteinExistence type="predicted"/>
<evidence type="ECO:0000313" key="2">
    <source>
        <dbReference type="EMBL" id="GEU47552.1"/>
    </source>
</evidence>
<protein>
    <submittedName>
        <fullName evidence="2">Reverse transcriptase domain-containing protein</fullName>
    </submittedName>
</protein>
<feature type="compositionally biased region" description="Polar residues" evidence="1">
    <location>
        <begin position="1"/>
        <end position="21"/>
    </location>
</feature>
<organism evidence="2">
    <name type="scientific">Tanacetum cinerariifolium</name>
    <name type="common">Dalmatian daisy</name>
    <name type="synonym">Chrysanthemum cinerariifolium</name>
    <dbReference type="NCBI Taxonomy" id="118510"/>
    <lineage>
        <taxon>Eukaryota</taxon>
        <taxon>Viridiplantae</taxon>
        <taxon>Streptophyta</taxon>
        <taxon>Embryophyta</taxon>
        <taxon>Tracheophyta</taxon>
        <taxon>Spermatophyta</taxon>
        <taxon>Magnoliopsida</taxon>
        <taxon>eudicotyledons</taxon>
        <taxon>Gunneridae</taxon>
        <taxon>Pentapetalae</taxon>
        <taxon>asterids</taxon>
        <taxon>campanulids</taxon>
        <taxon>Asterales</taxon>
        <taxon>Asteraceae</taxon>
        <taxon>Asteroideae</taxon>
        <taxon>Anthemideae</taxon>
        <taxon>Anthemidinae</taxon>
        <taxon>Tanacetum</taxon>
    </lineage>
</organism>
<sequence length="456" mass="51829">MRTHFSSNPVGESSPNPTSLNPKRRNCRRSKQPFILEESPVDTMADQRTMAELLRAPTEGYVEAIIVPPILAEHFELKHSLINMMTSDQFFRLENDNPHDHICCKSANKSSDYPKLLKALLSNKEKVLELANTPLKENCSAVILKKLSKKLGVPMKFLILYGFSELMCKALADLDLPPPHPLSGSTTSSSSNQLLEGFADELALITFPPGNDDLNFEIEFDLREREYLLNHVPTKEIDSNFEDSIDEDNFVNANDNLFDTMPEMFTDEHTLDYSSPSLYDDFDDDIFELESDNYGVYDDTFNSKDDKNKSKLLIDELDLLRSSDFLPSLEYDSFLFEDFSKVDALPSTDNEDKNISNASLILEDFDPPLYELSFHKEVPRSKTLPLFSSKNKEKVFKPEILTSKGVHTSLLSELSRRGSKAFILIKIFESLVEIFPCSYGEDICILDVPCLHIYPP</sequence>
<accession>A0A6L2KFU6</accession>
<keyword evidence="2" id="KW-0695">RNA-directed DNA polymerase</keyword>
<feature type="compositionally biased region" description="Basic residues" evidence="1">
    <location>
        <begin position="22"/>
        <end position="31"/>
    </location>
</feature>
<dbReference type="GO" id="GO:0003964">
    <property type="term" value="F:RNA-directed DNA polymerase activity"/>
    <property type="evidence" value="ECO:0007669"/>
    <property type="project" value="UniProtKB-KW"/>
</dbReference>
<dbReference type="EMBL" id="BKCJ010002288">
    <property type="protein sequence ID" value="GEU47552.1"/>
    <property type="molecule type" value="Genomic_DNA"/>
</dbReference>
<reference evidence="2" key="1">
    <citation type="journal article" date="2019" name="Sci. Rep.">
        <title>Draft genome of Tanacetum cinerariifolium, the natural source of mosquito coil.</title>
        <authorList>
            <person name="Yamashiro T."/>
            <person name="Shiraishi A."/>
            <person name="Satake H."/>
            <person name="Nakayama K."/>
        </authorList>
    </citation>
    <scope>NUCLEOTIDE SEQUENCE</scope>
</reference>
<dbReference type="AlphaFoldDB" id="A0A6L2KFU6"/>
<gene>
    <name evidence="2" type="ORF">Tci_019530</name>
</gene>
<keyword evidence="2" id="KW-0808">Transferase</keyword>
<name>A0A6L2KFU6_TANCI</name>
<evidence type="ECO:0000256" key="1">
    <source>
        <dbReference type="SAM" id="MobiDB-lite"/>
    </source>
</evidence>